<dbReference type="OrthoDB" id="1956346at2"/>
<name>A0A1H3UUG1_9BACI</name>
<keyword evidence="1" id="KW-1133">Transmembrane helix</keyword>
<feature type="transmembrane region" description="Helical" evidence="1">
    <location>
        <begin position="156"/>
        <end position="174"/>
    </location>
</feature>
<feature type="transmembrane region" description="Helical" evidence="1">
    <location>
        <begin position="109"/>
        <end position="126"/>
    </location>
</feature>
<sequence>MKQIRMPVFLHEVFGEKQSLFGVMMIFAFGGLLTAALLLIYPQSYRDLAVWRSLLAYLLVFDIFAGCIANFTASTSNYYSSNKKKRIVFISIHFHLIVVALLLDTSILPSVLVWAYTIAGAFLVNGLRGGQQLLTAGVLLAGGLAWIPMLECMEPYMLIVSLLFMLKVLFSFSVDHYGSR</sequence>
<evidence type="ECO:0000313" key="2">
    <source>
        <dbReference type="EMBL" id="SDZ65671.1"/>
    </source>
</evidence>
<dbReference type="Proteomes" id="UP000198935">
    <property type="component" value="Unassembled WGS sequence"/>
</dbReference>
<dbReference type="EMBL" id="FNPI01000026">
    <property type="protein sequence ID" value="SDZ65671.1"/>
    <property type="molecule type" value="Genomic_DNA"/>
</dbReference>
<protein>
    <submittedName>
        <fullName evidence="2">Uncharacterized protein</fullName>
    </submittedName>
</protein>
<feature type="transmembrane region" description="Helical" evidence="1">
    <location>
        <begin position="54"/>
        <end position="74"/>
    </location>
</feature>
<keyword evidence="1" id="KW-0812">Transmembrane</keyword>
<feature type="transmembrane region" description="Helical" evidence="1">
    <location>
        <begin position="86"/>
        <end position="103"/>
    </location>
</feature>
<feature type="transmembrane region" description="Helical" evidence="1">
    <location>
        <begin position="20"/>
        <end position="42"/>
    </location>
</feature>
<dbReference type="STRING" id="1503961.SAMN05421736_12616"/>
<gene>
    <name evidence="2" type="ORF">SAMN05421736_12616</name>
</gene>
<reference evidence="3" key="1">
    <citation type="submission" date="2016-10" db="EMBL/GenBank/DDBJ databases">
        <authorList>
            <person name="Varghese N."/>
            <person name="Submissions S."/>
        </authorList>
    </citation>
    <scope>NUCLEOTIDE SEQUENCE [LARGE SCALE GENOMIC DNA]</scope>
    <source>
        <strain evidence="3">SP</strain>
    </source>
</reference>
<keyword evidence="1" id="KW-0472">Membrane</keyword>
<feature type="transmembrane region" description="Helical" evidence="1">
    <location>
        <begin position="133"/>
        <end position="150"/>
    </location>
</feature>
<accession>A0A1H3UUG1</accession>
<organism evidence="2 3">
    <name type="scientific">Evansella caseinilytica</name>
    <dbReference type="NCBI Taxonomy" id="1503961"/>
    <lineage>
        <taxon>Bacteria</taxon>
        <taxon>Bacillati</taxon>
        <taxon>Bacillota</taxon>
        <taxon>Bacilli</taxon>
        <taxon>Bacillales</taxon>
        <taxon>Bacillaceae</taxon>
        <taxon>Evansella</taxon>
    </lineage>
</organism>
<proteinExistence type="predicted"/>
<evidence type="ECO:0000313" key="3">
    <source>
        <dbReference type="Proteomes" id="UP000198935"/>
    </source>
</evidence>
<keyword evidence="3" id="KW-1185">Reference proteome</keyword>
<dbReference type="AlphaFoldDB" id="A0A1H3UUG1"/>
<evidence type="ECO:0000256" key="1">
    <source>
        <dbReference type="SAM" id="Phobius"/>
    </source>
</evidence>